<dbReference type="Pfam" id="PF09397">
    <property type="entry name" value="FtsK_gamma"/>
    <property type="match status" value="1"/>
</dbReference>
<dbReference type="InterPro" id="IPR018541">
    <property type="entry name" value="Ftsk_gamma"/>
</dbReference>
<organism evidence="9 10">
    <name type="scientific">Campylobacter cuniculorum DSM 23162 = LMG 24588</name>
    <dbReference type="NCBI Taxonomy" id="1121267"/>
    <lineage>
        <taxon>Bacteria</taxon>
        <taxon>Pseudomonadati</taxon>
        <taxon>Campylobacterota</taxon>
        <taxon>Epsilonproteobacteria</taxon>
        <taxon>Campylobacterales</taxon>
        <taxon>Campylobacteraceae</taxon>
        <taxon>Campylobacter</taxon>
    </lineage>
</organism>
<evidence type="ECO:0000256" key="1">
    <source>
        <dbReference type="ARBA" id="ARBA00006474"/>
    </source>
</evidence>
<evidence type="ECO:0000256" key="2">
    <source>
        <dbReference type="ARBA" id="ARBA00022741"/>
    </source>
</evidence>
<sequence>MLVPSMGEWLYEINFSLLGEFGYYFPFALFILNYLYYKRGYELQNFTRRELFGFVFALFACVLLFAIFYPDDGFVLQMFYTASSTLFGYIGSGIIGILLLLFSLVLLFPNFIKEVFKFQLDFTKLEKLENRIKNSLMQIFGGENDKDDIEHNEPKAPVIIPKTAQKNEDKIDDLNKKDSKIHILESKNSTLKEENSHIMQEIQMLNIKSSKNSKIDLDSFKNYILNQKNDSNLNLTKENSKELAKKTQSFIYENSSEVKNFAQKASRISINLDEDFNFILEKEVDMIPERFLKPKKIEDFKELQTKENLDTPSYKRKNITIEMTNNEVKPKIFNKELELREELMQKAKLEQEYKEYERQIKAQKEREEFEKADIPIIQSSKYNIENTKNLQTEEKIDENLDLKQESSEKPEILDFNENDFKPKSVEELRDNHLDFVPIVEEVDTPLAPEIPIIKMSEFQTQPNLKTDEKDLTKTLTIQNQEPNLKTEEQQEILPENQEEFKFQSPQTFKSQEIAINQSLLREIEQGEPEIPKDFNLPPLEFLTSANSQKQEINESEIDKKIYDLLEKLRRFKIGGDVINTYTGPVVTTFEFRPSADVKVSRILNLQDDLAMALKAKSIRIQAPIPGKDVVGIEVPNEKIQTIYLREILESEVFKNAKSSLTIALGKDIVGNAFVTDLKKLPHLLIAGTTGSGKSVGINSMLLSLLYRNSPKTLRLMMIDPKMLEFSIYNDIPHLLTPVITDPKKAINALSNMVAEMERRYRLMAEAKTKNIENYNEKIKELGGEELPFIVVIIDELADLMMNGGKDVEFYIARLAQMARASGIHLIVATQRPSVDVVTGLIKANLPSRISYKVGQKIDSKVILDTMGAESLLGRGDCLFTPPATSNIIRLHAPYASEFEIEKVVDFLKAQQDVVYDESFLKDEQNTSLNGNDFQNNGELDELYEDAKRVILEDQKTSISYLQRRLKIGYNRAANIIEQLSENGVLSKPDSKGQREILG</sequence>
<name>A0A1W6BWW9_9BACT</name>
<keyword evidence="7" id="KW-1133">Transmembrane helix</keyword>
<gene>
    <name evidence="9" type="primary">ftsK</name>
    <name evidence="9" type="ORF">CCUN_0969</name>
</gene>
<dbReference type="Gene3D" id="3.30.980.40">
    <property type="match status" value="1"/>
</dbReference>
<dbReference type="InterPro" id="IPR002543">
    <property type="entry name" value="FtsK_dom"/>
</dbReference>
<dbReference type="SUPFAM" id="SSF52540">
    <property type="entry name" value="P-loop containing nucleoside triphosphate hydrolases"/>
    <property type="match status" value="1"/>
</dbReference>
<comment type="similarity">
    <text evidence="1">Belongs to the FtsK/SpoIIIE/SftA family.</text>
</comment>
<dbReference type="SMART" id="SM00843">
    <property type="entry name" value="Ftsk_gamma"/>
    <property type="match status" value="1"/>
</dbReference>
<dbReference type="PROSITE" id="PS50901">
    <property type="entry name" value="FTSK"/>
    <property type="match status" value="1"/>
</dbReference>
<dbReference type="GO" id="GO:0005524">
    <property type="term" value="F:ATP binding"/>
    <property type="evidence" value="ECO:0007669"/>
    <property type="project" value="UniProtKB-UniRule"/>
</dbReference>
<evidence type="ECO:0000313" key="9">
    <source>
        <dbReference type="EMBL" id="ARJ56575.1"/>
    </source>
</evidence>
<dbReference type="RefSeq" id="WP_035175997.1">
    <property type="nucleotide sequence ID" value="NZ_CP020867.1"/>
</dbReference>
<keyword evidence="6" id="KW-0175">Coiled coil</keyword>
<dbReference type="CDD" id="cd01127">
    <property type="entry name" value="TrwB_TraG_TraD_VirD4"/>
    <property type="match status" value="1"/>
</dbReference>
<dbReference type="Pfam" id="PF17854">
    <property type="entry name" value="FtsK_alpha"/>
    <property type="match status" value="1"/>
</dbReference>
<evidence type="ECO:0000313" key="10">
    <source>
        <dbReference type="Proteomes" id="UP000192902"/>
    </source>
</evidence>
<dbReference type="InterPro" id="IPR036390">
    <property type="entry name" value="WH_DNA-bd_sf"/>
</dbReference>
<dbReference type="InterPro" id="IPR041027">
    <property type="entry name" value="FtsK_alpha"/>
</dbReference>
<feature type="transmembrane region" description="Helical" evidence="7">
    <location>
        <begin position="49"/>
        <end position="69"/>
    </location>
</feature>
<feature type="binding site" evidence="5">
    <location>
        <begin position="687"/>
        <end position="694"/>
    </location>
    <ligand>
        <name>ATP</name>
        <dbReference type="ChEBI" id="CHEBI:30616"/>
    </ligand>
</feature>
<feature type="domain" description="FtsK" evidence="8">
    <location>
        <begin position="670"/>
        <end position="860"/>
    </location>
</feature>
<reference evidence="9 10" key="1">
    <citation type="submission" date="2017-04" db="EMBL/GenBank/DDBJ databases">
        <title>Complete genome sequence of the Campylobacter cuniculorum type strain LMG24588.</title>
        <authorList>
            <person name="Miller W.G."/>
            <person name="Yee E."/>
            <person name="Revez J."/>
            <person name="Bono J.L."/>
            <person name="Rossi M."/>
        </authorList>
    </citation>
    <scope>NUCLEOTIDE SEQUENCE [LARGE SCALE GENOMIC DNA]</scope>
    <source>
        <strain evidence="9 10">LMG 24588</strain>
    </source>
</reference>
<dbReference type="eggNOG" id="COG1674">
    <property type="taxonomic scope" value="Bacteria"/>
</dbReference>
<keyword evidence="7" id="KW-0812">Transmembrane</keyword>
<keyword evidence="2 5" id="KW-0547">Nucleotide-binding</keyword>
<dbReference type="AlphaFoldDB" id="A0A1W6BWW9"/>
<feature type="coiled-coil region" evidence="6">
    <location>
        <begin position="746"/>
        <end position="784"/>
    </location>
</feature>
<dbReference type="InterPro" id="IPR027417">
    <property type="entry name" value="P-loop_NTPase"/>
</dbReference>
<evidence type="ECO:0000256" key="5">
    <source>
        <dbReference type="PROSITE-ProRule" id="PRU00289"/>
    </source>
</evidence>
<evidence type="ECO:0000256" key="4">
    <source>
        <dbReference type="ARBA" id="ARBA00023125"/>
    </source>
</evidence>
<dbReference type="Gene3D" id="3.40.50.300">
    <property type="entry name" value="P-loop containing nucleotide triphosphate hydrolases"/>
    <property type="match status" value="1"/>
</dbReference>
<dbReference type="PANTHER" id="PTHR22683">
    <property type="entry name" value="SPORULATION PROTEIN RELATED"/>
    <property type="match status" value="1"/>
</dbReference>
<feature type="coiled-coil region" evidence="6">
    <location>
        <begin position="332"/>
        <end position="373"/>
    </location>
</feature>
<dbReference type="PANTHER" id="PTHR22683:SF41">
    <property type="entry name" value="DNA TRANSLOCASE FTSK"/>
    <property type="match status" value="1"/>
</dbReference>
<dbReference type="STRING" id="1121267.CCUN_0969"/>
<dbReference type="InterPro" id="IPR036388">
    <property type="entry name" value="WH-like_DNA-bd_sf"/>
</dbReference>
<proteinExistence type="inferred from homology"/>
<evidence type="ECO:0000256" key="3">
    <source>
        <dbReference type="ARBA" id="ARBA00022840"/>
    </source>
</evidence>
<dbReference type="Proteomes" id="UP000192902">
    <property type="component" value="Chromosome"/>
</dbReference>
<protein>
    <submittedName>
        <fullName evidence="9">DNA segregation ATPase FtsK/SpoIIIE</fullName>
    </submittedName>
</protein>
<dbReference type="OrthoDB" id="9807790at2"/>
<dbReference type="SUPFAM" id="SSF46785">
    <property type="entry name" value="Winged helix' DNA-binding domain"/>
    <property type="match status" value="1"/>
</dbReference>
<dbReference type="GO" id="GO:0003677">
    <property type="term" value="F:DNA binding"/>
    <property type="evidence" value="ECO:0007669"/>
    <property type="project" value="UniProtKB-KW"/>
</dbReference>
<dbReference type="InterPro" id="IPR050206">
    <property type="entry name" value="FtsK/SpoIIIE/SftA"/>
</dbReference>
<evidence type="ECO:0000256" key="7">
    <source>
        <dbReference type="SAM" id="Phobius"/>
    </source>
</evidence>
<dbReference type="EMBL" id="CP020867">
    <property type="protein sequence ID" value="ARJ56575.1"/>
    <property type="molecule type" value="Genomic_DNA"/>
</dbReference>
<accession>A0A1W6BWW9</accession>
<dbReference type="KEGG" id="ccun:CCUN_0969"/>
<feature type="transmembrane region" description="Helical" evidence="7">
    <location>
        <begin position="20"/>
        <end position="37"/>
    </location>
</feature>
<keyword evidence="7" id="KW-0472">Membrane</keyword>
<evidence type="ECO:0000259" key="8">
    <source>
        <dbReference type="PROSITE" id="PS50901"/>
    </source>
</evidence>
<feature type="transmembrane region" description="Helical" evidence="7">
    <location>
        <begin position="89"/>
        <end position="108"/>
    </location>
</feature>
<keyword evidence="3 5" id="KW-0067">ATP-binding</keyword>
<evidence type="ECO:0000256" key="6">
    <source>
        <dbReference type="SAM" id="Coils"/>
    </source>
</evidence>
<dbReference type="Pfam" id="PF01580">
    <property type="entry name" value="FtsK_SpoIIIE"/>
    <property type="match status" value="1"/>
</dbReference>
<keyword evidence="4" id="KW-0238">DNA-binding</keyword>
<dbReference type="Gene3D" id="1.10.10.10">
    <property type="entry name" value="Winged helix-like DNA-binding domain superfamily/Winged helix DNA-binding domain"/>
    <property type="match status" value="1"/>
</dbReference>